<protein>
    <submittedName>
        <fullName evidence="2">Uncharacterized protein</fullName>
    </submittedName>
</protein>
<dbReference type="EMBL" id="JAZHXI010000019">
    <property type="protein sequence ID" value="KAL2061352.1"/>
    <property type="molecule type" value="Genomic_DNA"/>
</dbReference>
<evidence type="ECO:0000313" key="3">
    <source>
        <dbReference type="Proteomes" id="UP001595075"/>
    </source>
</evidence>
<proteinExistence type="predicted"/>
<name>A0ABR4BVG8_9HELO</name>
<comment type="caution">
    <text evidence="2">The sequence shown here is derived from an EMBL/GenBank/DDBJ whole genome shotgun (WGS) entry which is preliminary data.</text>
</comment>
<dbReference type="Proteomes" id="UP001595075">
    <property type="component" value="Unassembled WGS sequence"/>
</dbReference>
<feature type="compositionally biased region" description="Basic residues" evidence="1">
    <location>
        <begin position="1"/>
        <end position="10"/>
    </location>
</feature>
<gene>
    <name evidence="2" type="ORF">VTL71DRAFT_7625</name>
</gene>
<feature type="region of interest" description="Disordered" evidence="1">
    <location>
        <begin position="1"/>
        <end position="66"/>
    </location>
</feature>
<feature type="compositionally biased region" description="Basic residues" evidence="1">
    <location>
        <begin position="54"/>
        <end position="63"/>
    </location>
</feature>
<organism evidence="2 3">
    <name type="scientific">Oculimacula yallundae</name>
    <dbReference type="NCBI Taxonomy" id="86028"/>
    <lineage>
        <taxon>Eukaryota</taxon>
        <taxon>Fungi</taxon>
        <taxon>Dikarya</taxon>
        <taxon>Ascomycota</taxon>
        <taxon>Pezizomycotina</taxon>
        <taxon>Leotiomycetes</taxon>
        <taxon>Helotiales</taxon>
        <taxon>Ploettnerulaceae</taxon>
        <taxon>Oculimacula</taxon>
    </lineage>
</organism>
<evidence type="ECO:0000256" key="1">
    <source>
        <dbReference type="SAM" id="MobiDB-lite"/>
    </source>
</evidence>
<keyword evidence="3" id="KW-1185">Reference proteome</keyword>
<evidence type="ECO:0000313" key="2">
    <source>
        <dbReference type="EMBL" id="KAL2061352.1"/>
    </source>
</evidence>
<sequence>MSVKPPHTRARQVSEANQATKGRKTSIVSETLRHFSNTGRSRRRSGIGSVSLRPRQRQNRTSKRSLFPPFLPSSFARISISTAFLLLNSRLRGLTVGRSKEYSLYLNRNLLDL</sequence>
<accession>A0ABR4BVG8</accession>
<reference evidence="2 3" key="1">
    <citation type="journal article" date="2024" name="Commun. Biol.">
        <title>Comparative genomic analysis of thermophilic fungi reveals convergent evolutionary adaptations and gene losses.</title>
        <authorList>
            <person name="Steindorff A.S."/>
            <person name="Aguilar-Pontes M.V."/>
            <person name="Robinson A.J."/>
            <person name="Andreopoulos B."/>
            <person name="LaButti K."/>
            <person name="Kuo A."/>
            <person name="Mondo S."/>
            <person name="Riley R."/>
            <person name="Otillar R."/>
            <person name="Haridas S."/>
            <person name="Lipzen A."/>
            <person name="Grimwood J."/>
            <person name="Schmutz J."/>
            <person name="Clum A."/>
            <person name="Reid I.D."/>
            <person name="Moisan M.C."/>
            <person name="Butler G."/>
            <person name="Nguyen T.T.M."/>
            <person name="Dewar K."/>
            <person name="Conant G."/>
            <person name="Drula E."/>
            <person name="Henrissat B."/>
            <person name="Hansel C."/>
            <person name="Singer S."/>
            <person name="Hutchinson M.I."/>
            <person name="de Vries R.P."/>
            <person name="Natvig D.O."/>
            <person name="Powell A.J."/>
            <person name="Tsang A."/>
            <person name="Grigoriev I.V."/>
        </authorList>
    </citation>
    <scope>NUCLEOTIDE SEQUENCE [LARGE SCALE GENOMIC DNA]</scope>
    <source>
        <strain evidence="2 3">CBS 494.80</strain>
    </source>
</reference>